<name>A0A380Z811_9BACE</name>
<evidence type="ECO:0000313" key="5">
    <source>
        <dbReference type="Proteomes" id="UP000254424"/>
    </source>
</evidence>
<gene>
    <name evidence="4" type="primary">strE_3</name>
    <name evidence="3" type="ORF">EAJ03_07750</name>
    <name evidence="2" type="ORF">F2Z23_08435</name>
    <name evidence="4" type="ORF">NCTC11155_02548</name>
</gene>
<dbReference type="EMBL" id="VVZX01000009">
    <property type="protein sequence ID" value="KAA5274301.1"/>
    <property type="molecule type" value="Genomic_DNA"/>
</dbReference>
<dbReference type="RefSeq" id="WP_004291720.1">
    <property type="nucleotide sequence ID" value="NZ_CABKNQ010000017.1"/>
</dbReference>
<evidence type="ECO:0000259" key="1">
    <source>
        <dbReference type="Pfam" id="PF01370"/>
    </source>
</evidence>
<dbReference type="Pfam" id="PF01370">
    <property type="entry name" value="Epimerase"/>
    <property type="match status" value="1"/>
</dbReference>
<keyword evidence="7" id="KW-1185">Reference proteome</keyword>
<protein>
    <submittedName>
        <fullName evidence="2">NAD(P)-dependent oxidoreductase</fullName>
    </submittedName>
    <submittedName>
        <fullName evidence="4">NAD-dependent epimerase/dehydratase</fullName>
        <ecNumber evidence="4">4.2.1.46</ecNumber>
    </submittedName>
</protein>
<proteinExistence type="predicted"/>
<sequence length="335" mass="38573">MKSVLVTGASGFIGSFIVEEALKRGFGVWAGIRSSSSREYLQDSRIHFLELDFAHPDVLCAQLSAHKEANGKFDYIIHCAGATKCVDKNDFDRVNYLQTRNFADTLRNLDMIPGQFIFISTLSVFGPVHEKSYTPIREEDTPLPNTAYGLSKLKAEAYLQSMPDFPYVIYRPTGVYGPREKDYFLVAKSIRQHTDFSVGFRRQDLTFVYVKDIVQAVFLGIEKQISRRAYFLADGRVYQSRAFSDLIRKELGNPFVIRLRCPLIILKVVSLLAEYWAKCRNTTSTLNSDKYRIMKQRNWQCDITPAVKELGYRPEYDLERGVKETIAWYKDKGWL</sequence>
<dbReference type="Proteomes" id="UP000254424">
    <property type="component" value="Unassembled WGS sequence"/>
</dbReference>
<dbReference type="AlphaFoldDB" id="A0A380Z811"/>
<dbReference type="SUPFAM" id="SSF51735">
    <property type="entry name" value="NAD(P)-binding Rossmann-fold domains"/>
    <property type="match status" value="1"/>
</dbReference>
<dbReference type="Gene3D" id="3.40.50.720">
    <property type="entry name" value="NAD(P)-binding Rossmann-like Domain"/>
    <property type="match status" value="1"/>
</dbReference>
<evidence type="ECO:0000313" key="7">
    <source>
        <dbReference type="Proteomes" id="UP000335496"/>
    </source>
</evidence>
<reference evidence="4 5" key="1">
    <citation type="submission" date="2018-06" db="EMBL/GenBank/DDBJ databases">
        <authorList>
            <consortium name="Pathogen Informatics"/>
            <person name="Doyle S."/>
        </authorList>
    </citation>
    <scope>NUCLEOTIDE SEQUENCE [LARGE SCALE GENOMIC DNA]</scope>
    <source>
        <strain evidence="4 5">NCTC11155</strain>
    </source>
</reference>
<organism evidence="4 5">
    <name type="scientific">Bacteroides eggerthii</name>
    <dbReference type="NCBI Taxonomy" id="28111"/>
    <lineage>
        <taxon>Bacteria</taxon>
        <taxon>Pseudomonadati</taxon>
        <taxon>Bacteroidota</taxon>
        <taxon>Bacteroidia</taxon>
        <taxon>Bacteroidales</taxon>
        <taxon>Bacteroidaceae</taxon>
        <taxon>Bacteroides</taxon>
    </lineage>
</organism>
<evidence type="ECO:0000313" key="3">
    <source>
        <dbReference type="EMBL" id="RYT75092.1"/>
    </source>
</evidence>
<dbReference type="InterPro" id="IPR050177">
    <property type="entry name" value="Lipid_A_modif_metabolic_enz"/>
</dbReference>
<reference evidence="3 6" key="3">
    <citation type="journal article" date="2019" name="Science, e1252229">
        <title>Invertible promoters mediate bacterial phase variation, antibiotic resistance, and host adaptation in the gut.</title>
        <authorList>
            <person name="Jiang X."/>
            <person name="Hall A.B."/>
            <person name="Arthur T.D."/>
            <person name="Plichta D.R."/>
            <person name="Covington C.T."/>
            <person name="Poyet M."/>
            <person name="Crothers J."/>
            <person name="Moses P.L."/>
            <person name="Tolonen A.C."/>
            <person name="Vlamakis H."/>
            <person name="Alm E.J."/>
            <person name="Xavier R.J."/>
        </authorList>
    </citation>
    <scope>NUCLEOTIDE SEQUENCE [LARGE SCALE GENOMIC DNA]</scope>
    <source>
        <strain evidence="6">bj_0095</strain>
        <strain evidence="3">Bj_0095</strain>
    </source>
</reference>
<dbReference type="GO" id="GO:0008460">
    <property type="term" value="F:dTDP-glucose 4,6-dehydratase activity"/>
    <property type="evidence" value="ECO:0007669"/>
    <property type="project" value="UniProtKB-EC"/>
</dbReference>
<evidence type="ECO:0000313" key="6">
    <source>
        <dbReference type="Proteomes" id="UP000291917"/>
    </source>
</evidence>
<accession>A0A380Z811</accession>
<reference evidence="2 7" key="2">
    <citation type="journal article" date="2019" name="Nat. Med.">
        <title>A library of human gut bacterial isolates paired with longitudinal multiomics data enables mechanistic microbiome research.</title>
        <authorList>
            <person name="Poyet M."/>
            <person name="Groussin M."/>
            <person name="Gibbons S.M."/>
            <person name="Avila-Pacheco J."/>
            <person name="Jiang X."/>
            <person name="Kearney S.M."/>
            <person name="Perrotta A.R."/>
            <person name="Berdy B."/>
            <person name="Zhao S."/>
            <person name="Lieberman T.D."/>
            <person name="Swanson P.K."/>
            <person name="Smith M."/>
            <person name="Roesemann S."/>
            <person name="Alexander J.E."/>
            <person name="Rich S.A."/>
            <person name="Livny J."/>
            <person name="Vlamakis H."/>
            <person name="Clish C."/>
            <person name="Bullock K."/>
            <person name="Deik A."/>
            <person name="Scott J."/>
            <person name="Pierce K.A."/>
            <person name="Xavier R.J."/>
            <person name="Alm E.J."/>
        </authorList>
    </citation>
    <scope>NUCLEOTIDE SEQUENCE [LARGE SCALE GENOMIC DNA]</scope>
    <source>
        <strain evidence="2 7">BIOML-A1</strain>
    </source>
</reference>
<evidence type="ECO:0000313" key="4">
    <source>
        <dbReference type="EMBL" id="SUV43158.1"/>
    </source>
</evidence>
<dbReference type="InterPro" id="IPR001509">
    <property type="entry name" value="Epimerase_deHydtase"/>
</dbReference>
<dbReference type="Proteomes" id="UP000335496">
    <property type="component" value="Unassembled WGS sequence"/>
</dbReference>
<evidence type="ECO:0000313" key="2">
    <source>
        <dbReference type="EMBL" id="KAA5274301.1"/>
    </source>
</evidence>
<dbReference type="Proteomes" id="UP000291917">
    <property type="component" value="Unassembled WGS sequence"/>
</dbReference>
<dbReference type="PANTHER" id="PTHR43245">
    <property type="entry name" value="BIFUNCTIONAL POLYMYXIN RESISTANCE PROTEIN ARNA"/>
    <property type="match status" value="1"/>
</dbReference>
<dbReference type="OrthoDB" id="1490291at2"/>
<dbReference type="PANTHER" id="PTHR43245:SF58">
    <property type="entry name" value="BLL5923 PROTEIN"/>
    <property type="match status" value="1"/>
</dbReference>
<dbReference type="EMBL" id="RCXL01000009">
    <property type="protein sequence ID" value="RYT75092.1"/>
    <property type="molecule type" value="Genomic_DNA"/>
</dbReference>
<feature type="domain" description="NAD-dependent epimerase/dehydratase" evidence="1">
    <location>
        <begin position="4"/>
        <end position="223"/>
    </location>
</feature>
<dbReference type="STRING" id="483216.BACEGG_03241"/>
<dbReference type="EC" id="4.2.1.46" evidence="4"/>
<dbReference type="GeneID" id="93069303"/>
<keyword evidence="4" id="KW-0456">Lyase</keyword>
<dbReference type="EMBL" id="UFSX01000002">
    <property type="protein sequence ID" value="SUV43158.1"/>
    <property type="molecule type" value="Genomic_DNA"/>
</dbReference>
<dbReference type="InterPro" id="IPR036291">
    <property type="entry name" value="NAD(P)-bd_dom_sf"/>
</dbReference>